<keyword evidence="4" id="KW-1185">Reference proteome</keyword>
<reference evidence="3 4" key="1">
    <citation type="submission" date="2021-08" db="EMBL/GenBank/DDBJ databases">
        <title>Bartonella raoulti 094 sp. nov.</title>
        <authorList>
            <person name="Zgheib R."/>
            <person name="Hammoud A."/>
        </authorList>
    </citation>
    <scope>NUCLEOTIDE SEQUENCE [LARGE SCALE GENOMIC DNA]</scope>
    <source>
        <strain evidence="3 4">094</strain>
    </source>
</reference>
<feature type="transmembrane region" description="Helical" evidence="2">
    <location>
        <begin position="29"/>
        <end position="47"/>
    </location>
</feature>
<protein>
    <submittedName>
        <fullName evidence="3">Uncharacterized protein</fullName>
    </submittedName>
</protein>
<comment type="caution">
    <text evidence="3">The sequence shown here is derived from an EMBL/GenBank/DDBJ whole genome shotgun (WGS) entry which is preliminary data.</text>
</comment>
<keyword evidence="2" id="KW-1133">Transmembrane helix</keyword>
<organism evidence="3 4">
    <name type="scientific">Bartonella raoultii</name>
    <dbReference type="NCBI Taxonomy" id="1457020"/>
    <lineage>
        <taxon>Bacteria</taxon>
        <taxon>Pseudomonadati</taxon>
        <taxon>Pseudomonadota</taxon>
        <taxon>Alphaproteobacteria</taxon>
        <taxon>Hyphomicrobiales</taxon>
        <taxon>Bartonellaceae</taxon>
        <taxon>Bartonella</taxon>
    </lineage>
</organism>
<dbReference type="RefSeq" id="WP_220716836.1">
    <property type="nucleotide sequence ID" value="NZ_JAIFRO010000003.1"/>
</dbReference>
<keyword evidence="2" id="KW-0472">Membrane</keyword>
<evidence type="ECO:0000256" key="1">
    <source>
        <dbReference type="SAM" id="MobiDB-lite"/>
    </source>
</evidence>
<sequence>MTPIVILIAIILFLFLAFWHYFGFKEWAFFPSLLITLGGTTVFFLLAPMDGSCEPARLGRGRTSNLHCIIGENYPNFVYALKEGYAAALVISCLVISIICLCERFREQDMGRDKESDSSKYSNDYSGPWQ</sequence>
<evidence type="ECO:0000313" key="3">
    <source>
        <dbReference type="EMBL" id="MBX4335519.1"/>
    </source>
</evidence>
<feature type="compositionally biased region" description="Basic and acidic residues" evidence="1">
    <location>
        <begin position="109"/>
        <end position="118"/>
    </location>
</feature>
<feature type="transmembrane region" description="Helical" evidence="2">
    <location>
        <begin position="84"/>
        <end position="102"/>
    </location>
</feature>
<feature type="compositionally biased region" description="Polar residues" evidence="1">
    <location>
        <begin position="119"/>
        <end position="130"/>
    </location>
</feature>
<keyword evidence="2" id="KW-0812">Transmembrane</keyword>
<feature type="region of interest" description="Disordered" evidence="1">
    <location>
        <begin position="109"/>
        <end position="130"/>
    </location>
</feature>
<evidence type="ECO:0000313" key="4">
    <source>
        <dbReference type="Proteomes" id="UP000746918"/>
    </source>
</evidence>
<dbReference type="EMBL" id="JAIFRO010000003">
    <property type="protein sequence ID" value="MBX4335519.1"/>
    <property type="molecule type" value="Genomic_DNA"/>
</dbReference>
<dbReference type="Proteomes" id="UP000746918">
    <property type="component" value="Unassembled WGS sequence"/>
</dbReference>
<proteinExistence type="predicted"/>
<accession>A0ABS7I446</accession>
<feature type="transmembrane region" description="Helical" evidence="2">
    <location>
        <begin position="6"/>
        <end position="22"/>
    </location>
</feature>
<name>A0ABS7I446_9HYPH</name>
<evidence type="ECO:0000256" key="2">
    <source>
        <dbReference type="SAM" id="Phobius"/>
    </source>
</evidence>
<gene>
    <name evidence="3" type="ORF">K3248_02720</name>
</gene>